<dbReference type="AlphaFoldDB" id="A0A933WBI7"/>
<dbReference type="EMBL" id="JACRIW010000090">
    <property type="protein sequence ID" value="MBI5170369.1"/>
    <property type="molecule type" value="Genomic_DNA"/>
</dbReference>
<name>A0A933WBI7_UNCEI</name>
<dbReference type="PANTHER" id="PTHR32063:SF24">
    <property type="entry name" value="CATION EFFLUX SYSTEM (ACRB_ACRD_ACRF FAMILY)"/>
    <property type="match status" value="1"/>
</dbReference>
<sequence length="145" mass="15099">SFRRVSDVARIFAAVPFALVGGVAALAQRGLPFSLSAAVGFIALSGVAVLNALVMVSTIRQNLASGQGRAEAIEAAAERRLRPVLMTALVASLGFAPMAFHTGIGAEVQRPLATVVMGGVLSSTLLTLFVLPLLFGIRRREREAA</sequence>
<feature type="transmembrane region" description="Helical" evidence="1">
    <location>
        <begin position="80"/>
        <end position="100"/>
    </location>
</feature>
<protein>
    <submittedName>
        <fullName evidence="2">Efflux RND transporter permease subunit</fullName>
    </submittedName>
</protein>
<organism evidence="2 3">
    <name type="scientific">Eiseniibacteriota bacterium</name>
    <dbReference type="NCBI Taxonomy" id="2212470"/>
    <lineage>
        <taxon>Bacteria</taxon>
        <taxon>Candidatus Eiseniibacteriota</taxon>
    </lineage>
</organism>
<gene>
    <name evidence="2" type="ORF">HZA61_12845</name>
</gene>
<dbReference type="PANTHER" id="PTHR32063">
    <property type="match status" value="1"/>
</dbReference>
<dbReference type="GO" id="GO:0005886">
    <property type="term" value="C:plasma membrane"/>
    <property type="evidence" value="ECO:0007669"/>
    <property type="project" value="TreeGrafter"/>
</dbReference>
<reference evidence="2" key="1">
    <citation type="submission" date="2020-07" db="EMBL/GenBank/DDBJ databases">
        <title>Huge and variable diversity of episymbiotic CPR bacteria and DPANN archaea in groundwater ecosystems.</title>
        <authorList>
            <person name="He C.Y."/>
            <person name="Keren R."/>
            <person name="Whittaker M."/>
            <person name="Farag I.F."/>
            <person name="Doudna J."/>
            <person name="Cate J.H.D."/>
            <person name="Banfield J.F."/>
        </authorList>
    </citation>
    <scope>NUCLEOTIDE SEQUENCE</scope>
    <source>
        <strain evidence="2">NC_groundwater_1813_Pr3_B-0.1um_71_17</strain>
    </source>
</reference>
<evidence type="ECO:0000313" key="2">
    <source>
        <dbReference type="EMBL" id="MBI5170369.1"/>
    </source>
</evidence>
<keyword evidence="1" id="KW-0472">Membrane</keyword>
<feature type="transmembrane region" description="Helical" evidence="1">
    <location>
        <begin position="112"/>
        <end position="135"/>
    </location>
</feature>
<feature type="transmembrane region" description="Helical" evidence="1">
    <location>
        <begin position="7"/>
        <end position="27"/>
    </location>
</feature>
<evidence type="ECO:0000313" key="3">
    <source>
        <dbReference type="Proteomes" id="UP000696931"/>
    </source>
</evidence>
<dbReference type="Gene3D" id="1.20.1640.10">
    <property type="entry name" value="Multidrug efflux transporter AcrB transmembrane domain"/>
    <property type="match status" value="1"/>
</dbReference>
<dbReference type="GO" id="GO:0042910">
    <property type="term" value="F:xenobiotic transmembrane transporter activity"/>
    <property type="evidence" value="ECO:0007669"/>
    <property type="project" value="TreeGrafter"/>
</dbReference>
<comment type="caution">
    <text evidence="2">The sequence shown here is derived from an EMBL/GenBank/DDBJ whole genome shotgun (WGS) entry which is preliminary data.</text>
</comment>
<keyword evidence="1" id="KW-0812">Transmembrane</keyword>
<proteinExistence type="predicted"/>
<dbReference type="InterPro" id="IPR001036">
    <property type="entry name" value="Acrflvin-R"/>
</dbReference>
<dbReference type="Proteomes" id="UP000696931">
    <property type="component" value="Unassembled WGS sequence"/>
</dbReference>
<keyword evidence="1" id="KW-1133">Transmembrane helix</keyword>
<evidence type="ECO:0000256" key="1">
    <source>
        <dbReference type="SAM" id="Phobius"/>
    </source>
</evidence>
<accession>A0A933WBI7</accession>
<dbReference type="PRINTS" id="PR00702">
    <property type="entry name" value="ACRIFLAVINRP"/>
</dbReference>
<dbReference type="Pfam" id="PF00873">
    <property type="entry name" value="ACR_tran"/>
    <property type="match status" value="1"/>
</dbReference>
<feature type="non-terminal residue" evidence="2">
    <location>
        <position position="1"/>
    </location>
</feature>
<dbReference type="SUPFAM" id="SSF82866">
    <property type="entry name" value="Multidrug efflux transporter AcrB transmembrane domain"/>
    <property type="match status" value="1"/>
</dbReference>
<feature type="transmembrane region" description="Helical" evidence="1">
    <location>
        <begin position="33"/>
        <end position="59"/>
    </location>
</feature>